<gene>
    <name evidence="3" type="ORF">NDU88_004833</name>
</gene>
<evidence type="ECO:0000256" key="2">
    <source>
        <dbReference type="SAM" id="MobiDB-lite"/>
    </source>
</evidence>
<protein>
    <submittedName>
        <fullName evidence="3">Uncharacterized protein</fullName>
    </submittedName>
</protein>
<name>A0AAV7W9B4_PLEWA</name>
<organism evidence="3 4">
    <name type="scientific">Pleurodeles waltl</name>
    <name type="common">Iberian ribbed newt</name>
    <dbReference type="NCBI Taxonomy" id="8319"/>
    <lineage>
        <taxon>Eukaryota</taxon>
        <taxon>Metazoa</taxon>
        <taxon>Chordata</taxon>
        <taxon>Craniata</taxon>
        <taxon>Vertebrata</taxon>
        <taxon>Euteleostomi</taxon>
        <taxon>Amphibia</taxon>
        <taxon>Batrachia</taxon>
        <taxon>Caudata</taxon>
        <taxon>Salamandroidea</taxon>
        <taxon>Salamandridae</taxon>
        <taxon>Pleurodelinae</taxon>
        <taxon>Pleurodeles</taxon>
    </lineage>
</organism>
<dbReference type="EMBL" id="JANPWB010000002">
    <property type="protein sequence ID" value="KAJ1209455.1"/>
    <property type="molecule type" value="Genomic_DNA"/>
</dbReference>
<sequence>MPRPGRSDAGDGRARRRTRILEERDKTQRGALGPERTEGEQKEEVTEGGRHTEQSAFIKRRLRGRVAEEEASHVPGGAWLFQVRGWAWEGGIIIGRREKENWYGVENALGTNELKKRIRARRHESLPYQKQNLKEVVLAHNEHEWALKEENMRLRQRIQYLKSKYQHNLKQLEEQIAFVRWQRDLALNEHEARRRENEELQSLNRELRALVTRLEGTAESRVTVTDLGLSVDFLPGSAHAPQRRTHLALMFR</sequence>
<proteinExistence type="predicted"/>
<feature type="compositionally biased region" description="Basic and acidic residues" evidence="2">
    <location>
        <begin position="35"/>
        <end position="53"/>
    </location>
</feature>
<feature type="region of interest" description="Disordered" evidence="2">
    <location>
        <begin position="1"/>
        <end position="55"/>
    </location>
</feature>
<keyword evidence="1" id="KW-0175">Coiled coil</keyword>
<evidence type="ECO:0000313" key="4">
    <source>
        <dbReference type="Proteomes" id="UP001066276"/>
    </source>
</evidence>
<evidence type="ECO:0000256" key="1">
    <source>
        <dbReference type="SAM" id="Coils"/>
    </source>
</evidence>
<evidence type="ECO:0000313" key="3">
    <source>
        <dbReference type="EMBL" id="KAJ1209455.1"/>
    </source>
</evidence>
<dbReference type="Proteomes" id="UP001066276">
    <property type="component" value="Chromosome 1_2"/>
</dbReference>
<feature type="compositionally biased region" description="Basic and acidic residues" evidence="2">
    <location>
        <begin position="1"/>
        <end position="28"/>
    </location>
</feature>
<dbReference type="AlphaFoldDB" id="A0AAV7W9B4"/>
<comment type="caution">
    <text evidence="3">The sequence shown here is derived from an EMBL/GenBank/DDBJ whole genome shotgun (WGS) entry which is preliminary data.</text>
</comment>
<reference evidence="3" key="1">
    <citation type="journal article" date="2022" name="bioRxiv">
        <title>Sequencing and chromosome-scale assembly of the giantPleurodeles waltlgenome.</title>
        <authorList>
            <person name="Brown T."/>
            <person name="Elewa A."/>
            <person name="Iarovenko S."/>
            <person name="Subramanian E."/>
            <person name="Araus A.J."/>
            <person name="Petzold A."/>
            <person name="Susuki M."/>
            <person name="Suzuki K.-i.T."/>
            <person name="Hayashi T."/>
            <person name="Toyoda A."/>
            <person name="Oliveira C."/>
            <person name="Osipova E."/>
            <person name="Leigh N.D."/>
            <person name="Simon A."/>
            <person name="Yun M.H."/>
        </authorList>
    </citation>
    <scope>NUCLEOTIDE SEQUENCE</scope>
    <source>
        <strain evidence="3">20211129_DDA</strain>
        <tissue evidence="3">Liver</tissue>
    </source>
</reference>
<keyword evidence="4" id="KW-1185">Reference proteome</keyword>
<feature type="coiled-coil region" evidence="1">
    <location>
        <begin position="155"/>
        <end position="220"/>
    </location>
</feature>
<accession>A0AAV7W9B4</accession>